<organism evidence="9 10">
    <name type="scientific">Corchorus capsularis</name>
    <name type="common">Jute</name>
    <dbReference type="NCBI Taxonomy" id="210143"/>
    <lineage>
        <taxon>Eukaryota</taxon>
        <taxon>Viridiplantae</taxon>
        <taxon>Streptophyta</taxon>
        <taxon>Embryophyta</taxon>
        <taxon>Tracheophyta</taxon>
        <taxon>Spermatophyta</taxon>
        <taxon>Magnoliopsida</taxon>
        <taxon>eudicotyledons</taxon>
        <taxon>Gunneridae</taxon>
        <taxon>Pentapetalae</taxon>
        <taxon>rosids</taxon>
        <taxon>malvids</taxon>
        <taxon>Malvales</taxon>
        <taxon>Malvaceae</taxon>
        <taxon>Grewioideae</taxon>
        <taxon>Apeibeae</taxon>
        <taxon>Corchorus</taxon>
    </lineage>
</organism>
<dbReference type="Proteomes" id="UP000188268">
    <property type="component" value="Unassembled WGS sequence"/>
</dbReference>
<evidence type="ECO:0000256" key="4">
    <source>
        <dbReference type="ARBA" id="ARBA00023125"/>
    </source>
</evidence>
<dbReference type="AlphaFoldDB" id="A0A1R3JYA0"/>
<dbReference type="Gene3D" id="1.10.10.60">
    <property type="entry name" value="Homeodomain-like"/>
    <property type="match status" value="2"/>
</dbReference>
<comment type="caution">
    <text evidence="9">The sequence shown here is derived from an EMBL/GenBank/DDBJ whole genome shotgun (WGS) entry which is preliminary data.</text>
</comment>
<reference evidence="9 10" key="1">
    <citation type="submission" date="2013-09" db="EMBL/GenBank/DDBJ databases">
        <title>Corchorus capsularis genome sequencing.</title>
        <authorList>
            <person name="Alam M."/>
            <person name="Haque M.S."/>
            <person name="Islam M.S."/>
            <person name="Emdad E.M."/>
            <person name="Islam M.M."/>
            <person name="Ahmed B."/>
            <person name="Halim A."/>
            <person name="Hossen Q.M.M."/>
            <person name="Hossain M.Z."/>
            <person name="Ahmed R."/>
            <person name="Khan M.M."/>
            <person name="Islam R."/>
            <person name="Rashid M.M."/>
            <person name="Khan S.A."/>
            <person name="Rahman M.S."/>
            <person name="Alam M."/>
        </authorList>
    </citation>
    <scope>NUCLEOTIDE SEQUENCE [LARGE SCALE GENOMIC DNA]</scope>
    <source>
        <strain evidence="10">cv. CVL-1</strain>
        <tissue evidence="9">Whole seedling</tissue>
    </source>
</reference>
<keyword evidence="2" id="KW-0677">Repeat</keyword>
<dbReference type="OMA" id="ARDQEHM"/>
<keyword evidence="6" id="KW-0539">Nucleus</keyword>
<evidence type="ECO:0000313" key="9">
    <source>
        <dbReference type="EMBL" id="OMO99832.1"/>
    </source>
</evidence>
<dbReference type="SMART" id="SM00717">
    <property type="entry name" value="SANT"/>
    <property type="match status" value="2"/>
</dbReference>
<sequence>MNMTSQGQIQQRMLFSDEFPLETTPSSKGFVNNFQDFHNHHLEHQIDHVNGSSSNPVFGLQTTCYDPFDHASIFPHGYSTNNDVDFYEWKPFAADHSNVGHGHVMNNLQSGGFFNLSQWVINSDDLIMGSSENVGFNLRFDHFQEIKPMNFVVPDELSCVTAENAYYKKAEMNKNKALTSTKKNSKVCKKSVVKGQWSTEEDRKLVQLVEQYGLRKWSHIAQMLPGRIGKQCRERWHNHLRPDIKRDTWTEEEDRVLVETHIELGNKWAEIAKRGSMLQDYIRSLNLDNQPSCSNKCQGKTSNINGINAIVANINGSTKVSTYQRTQALEFCPSNDRLVPEYDFNEVPDFSFDEKLMLQETCSLDSLLDEIPSAPINVADADNYDPGKSFEIDLMGLEVKKELDLIEMISGQQPIRPQKTNSKQDNYNFLRFNLTIFRFALIT</sequence>
<proteinExistence type="predicted"/>
<feature type="domain" description="Myb-like" evidence="7">
    <location>
        <begin position="241"/>
        <end position="274"/>
    </location>
</feature>
<feature type="domain" description="Myb-like" evidence="7">
    <location>
        <begin position="189"/>
        <end position="240"/>
    </location>
</feature>
<dbReference type="SUPFAM" id="SSF46689">
    <property type="entry name" value="Homeodomain-like"/>
    <property type="match status" value="1"/>
</dbReference>
<dbReference type="EMBL" id="AWWV01006774">
    <property type="protein sequence ID" value="OMO99832.1"/>
    <property type="molecule type" value="Genomic_DNA"/>
</dbReference>
<evidence type="ECO:0000259" key="7">
    <source>
        <dbReference type="PROSITE" id="PS50090"/>
    </source>
</evidence>
<dbReference type="PROSITE" id="PS50090">
    <property type="entry name" value="MYB_LIKE"/>
    <property type="match status" value="2"/>
</dbReference>
<dbReference type="InterPro" id="IPR050560">
    <property type="entry name" value="MYB_TF"/>
</dbReference>
<dbReference type="PANTHER" id="PTHR45614">
    <property type="entry name" value="MYB PROTEIN-RELATED"/>
    <property type="match status" value="1"/>
</dbReference>
<evidence type="ECO:0008006" key="11">
    <source>
        <dbReference type="Google" id="ProtNLM"/>
    </source>
</evidence>
<name>A0A1R3JYA0_COCAP</name>
<dbReference type="GO" id="GO:0000981">
    <property type="term" value="F:DNA-binding transcription factor activity, RNA polymerase II-specific"/>
    <property type="evidence" value="ECO:0007669"/>
    <property type="project" value="TreeGrafter"/>
</dbReference>
<protein>
    <recommendedName>
        <fullName evidence="11">SANT/Myb domain-containing protein</fullName>
    </recommendedName>
</protein>
<evidence type="ECO:0000313" key="10">
    <source>
        <dbReference type="Proteomes" id="UP000188268"/>
    </source>
</evidence>
<dbReference type="PROSITE" id="PS51294">
    <property type="entry name" value="HTH_MYB"/>
    <property type="match status" value="2"/>
</dbReference>
<dbReference type="FunFam" id="1.10.10.60:FF:000010">
    <property type="entry name" value="Transcriptional activator Myb isoform A"/>
    <property type="match status" value="1"/>
</dbReference>
<evidence type="ECO:0000259" key="8">
    <source>
        <dbReference type="PROSITE" id="PS51294"/>
    </source>
</evidence>
<dbReference type="PANTHER" id="PTHR45614:SF285">
    <property type="entry name" value="TRANSCRIPTION FACTOR MYB98"/>
    <property type="match status" value="1"/>
</dbReference>
<dbReference type="InterPro" id="IPR009057">
    <property type="entry name" value="Homeodomain-like_sf"/>
</dbReference>
<evidence type="ECO:0000256" key="5">
    <source>
        <dbReference type="ARBA" id="ARBA00023163"/>
    </source>
</evidence>
<keyword evidence="10" id="KW-1185">Reference proteome</keyword>
<evidence type="ECO:0000256" key="6">
    <source>
        <dbReference type="ARBA" id="ARBA00023242"/>
    </source>
</evidence>
<comment type="subcellular location">
    <subcellularLocation>
        <location evidence="1">Nucleus</location>
    </subcellularLocation>
</comment>
<dbReference type="Gramene" id="OMO99832">
    <property type="protein sequence ID" value="OMO99832"/>
    <property type="gene ID" value="CCACVL1_03602"/>
</dbReference>
<evidence type="ECO:0000256" key="2">
    <source>
        <dbReference type="ARBA" id="ARBA00022737"/>
    </source>
</evidence>
<feature type="domain" description="HTH myb-type" evidence="8">
    <location>
        <begin position="245"/>
        <end position="274"/>
    </location>
</feature>
<dbReference type="OrthoDB" id="2143914at2759"/>
<dbReference type="Pfam" id="PF13921">
    <property type="entry name" value="Myb_DNA-bind_6"/>
    <property type="match status" value="1"/>
</dbReference>
<dbReference type="GO" id="GO:0000978">
    <property type="term" value="F:RNA polymerase II cis-regulatory region sequence-specific DNA binding"/>
    <property type="evidence" value="ECO:0007669"/>
    <property type="project" value="TreeGrafter"/>
</dbReference>
<evidence type="ECO:0000256" key="1">
    <source>
        <dbReference type="ARBA" id="ARBA00004123"/>
    </source>
</evidence>
<gene>
    <name evidence="9" type="ORF">CCACVL1_03602</name>
</gene>
<accession>A0A1R3JYA0</accession>
<keyword evidence="3" id="KW-0805">Transcription regulation</keyword>
<keyword evidence="5" id="KW-0804">Transcription</keyword>
<dbReference type="GO" id="GO:0005634">
    <property type="term" value="C:nucleus"/>
    <property type="evidence" value="ECO:0007669"/>
    <property type="project" value="UniProtKB-SubCell"/>
</dbReference>
<dbReference type="InterPro" id="IPR001005">
    <property type="entry name" value="SANT/Myb"/>
</dbReference>
<evidence type="ECO:0000256" key="3">
    <source>
        <dbReference type="ARBA" id="ARBA00023015"/>
    </source>
</evidence>
<dbReference type="InterPro" id="IPR017930">
    <property type="entry name" value="Myb_dom"/>
</dbReference>
<feature type="domain" description="HTH myb-type" evidence="8">
    <location>
        <begin position="189"/>
        <end position="244"/>
    </location>
</feature>
<keyword evidence="4" id="KW-0238">DNA-binding</keyword>
<dbReference type="CDD" id="cd00167">
    <property type="entry name" value="SANT"/>
    <property type="match status" value="2"/>
</dbReference>